<reference evidence="9 10" key="1">
    <citation type="journal article" date="2013" name="Nature">
        <title>Insights into bilaterian evolution from three spiralian genomes.</title>
        <authorList>
            <person name="Simakov O."/>
            <person name="Marletaz F."/>
            <person name="Cho S.J."/>
            <person name="Edsinger-Gonzales E."/>
            <person name="Havlak P."/>
            <person name="Hellsten U."/>
            <person name="Kuo D.H."/>
            <person name="Larsson T."/>
            <person name="Lv J."/>
            <person name="Arendt D."/>
            <person name="Savage R."/>
            <person name="Osoegawa K."/>
            <person name="de Jong P."/>
            <person name="Grimwood J."/>
            <person name="Chapman J.A."/>
            <person name="Shapiro H."/>
            <person name="Aerts A."/>
            <person name="Otillar R.P."/>
            <person name="Terry A.Y."/>
            <person name="Boore J.L."/>
            <person name="Grigoriev I.V."/>
            <person name="Lindberg D.R."/>
            <person name="Seaver E.C."/>
            <person name="Weisblat D.A."/>
            <person name="Putnam N.H."/>
            <person name="Rokhsar D.S."/>
        </authorList>
    </citation>
    <scope>NUCLEOTIDE SEQUENCE [LARGE SCALE GENOMIC DNA]</scope>
</reference>
<feature type="non-terminal residue" evidence="9">
    <location>
        <position position="1"/>
    </location>
</feature>
<keyword evidence="6 7" id="KW-0472">Membrane</keyword>
<dbReference type="FunFam" id="1.20.1250.20:FF:000003">
    <property type="entry name" value="Solute carrier family 17 member 3"/>
    <property type="match status" value="1"/>
</dbReference>
<name>V4AU57_LOTGI</name>
<feature type="transmembrane region" description="Helical" evidence="7">
    <location>
        <begin position="95"/>
        <end position="116"/>
    </location>
</feature>
<dbReference type="HOGENOM" id="CLU_001265_5_0_1"/>
<protein>
    <recommendedName>
        <fullName evidence="8">Major facilitator superfamily (MFS) profile domain-containing protein</fullName>
    </recommendedName>
</protein>
<keyword evidence="2" id="KW-0813">Transport</keyword>
<evidence type="ECO:0000256" key="3">
    <source>
        <dbReference type="ARBA" id="ARBA00022692"/>
    </source>
</evidence>
<accession>V4AU57</accession>
<feature type="transmembrane region" description="Helical" evidence="7">
    <location>
        <begin position="298"/>
        <end position="318"/>
    </location>
</feature>
<feature type="transmembrane region" description="Helical" evidence="7">
    <location>
        <begin position="214"/>
        <end position="238"/>
    </location>
</feature>
<evidence type="ECO:0000259" key="8">
    <source>
        <dbReference type="PROSITE" id="PS50850"/>
    </source>
</evidence>
<dbReference type="PANTHER" id="PTHR11662">
    <property type="entry name" value="SOLUTE CARRIER FAMILY 17"/>
    <property type="match status" value="1"/>
</dbReference>
<dbReference type="STRING" id="225164.V4AU57"/>
<sequence>YALRVNITVALLLMTKNTSFYYVNNSSNGSNAEFNWDFSIQGYILAASYLGNCLTQLPSGLLARRFGGKNVFGVGILVYSLLSLLNPFLSHHSVYLLIISRFIQGAFEGFTYPTVLEMWSKWAPQQEKTFLVSISFAGTGIGNVFGLIFSGIVAKYLGWQAVFYLTGGISSLWCIVWFIIISDTPESHPSINHSELSYIQENIERNLKQRPIPWINLLTSLPFWAIVIIHFSCDWGTITWMTELPSFMETIYAFDYEISAFLAALPSAAFSVGSFTMGKLADIIRTRYNVSTTIVRKLFCTGGLFLQMVCLVAGCVWFKPEYSIVIFVLVLSFNGMSWSNISVNPIDLSPENAAVMMGISNCIANFGGMISPALTGIILNNVSSWINCWKIIIYINIAINVIGGFIYIILGSGENQDFEKEQTCGEKPQKAK</sequence>
<feature type="transmembrane region" description="Helical" evidence="7">
    <location>
        <begin position="71"/>
        <end position="89"/>
    </location>
</feature>
<feature type="transmembrane region" description="Helical" evidence="7">
    <location>
        <begin position="128"/>
        <end position="149"/>
    </location>
</feature>
<dbReference type="KEGG" id="lgi:LOTGIDRAFT_142938"/>
<dbReference type="AlphaFoldDB" id="V4AU57"/>
<keyword evidence="10" id="KW-1185">Reference proteome</keyword>
<dbReference type="InterPro" id="IPR036259">
    <property type="entry name" value="MFS_trans_sf"/>
</dbReference>
<feature type="domain" description="Major facilitator superfamily (MFS) profile" evidence="8">
    <location>
        <begin position="3"/>
        <end position="415"/>
    </location>
</feature>
<dbReference type="GO" id="GO:0016020">
    <property type="term" value="C:membrane"/>
    <property type="evidence" value="ECO:0007669"/>
    <property type="project" value="UniProtKB-SubCell"/>
</dbReference>
<dbReference type="GO" id="GO:0015293">
    <property type="term" value="F:symporter activity"/>
    <property type="evidence" value="ECO:0007669"/>
    <property type="project" value="UniProtKB-KW"/>
</dbReference>
<evidence type="ECO:0000313" key="10">
    <source>
        <dbReference type="Proteomes" id="UP000030746"/>
    </source>
</evidence>
<dbReference type="InterPro" id="IPR050382">
    <property type="entry name" value="MFS_Na/Anion_cotransporter"/>
</dbReference>
<evidence type="ECO:0000256" key="1">
    <source>
        <dbReference type="ARBA" id="ARBA00004141"/>
    </source>
</evidence>
<dbReference type="InterPro" id="IPR011701">
    <property type="entry name" value="MFS"/>
</dbReference>
<evidence type="ECO:0000256" key="4">
    <source>
        <dbReference type="ARBA" id="ARBA00022847"/>
    </source>
</evidence>
<keyword evidence="4" id="KW-0769">Symport</keyword>
<evidence type="ECO:0000256" key="7">
    <source>
        <dbReference type="SAM" id="Phobius"/>
    </source>
</evidence>
<dbReference type="OMA" id="HNIERTS"/>
<evidence type="ECO:0000256" key="5">
    <source>
        <dbReference type="ARBA" id="ARBA00022989"/>
    </source>
</evidence>
<dbReference type="GO" id="GO:0006820">
    <property type="term" value="P:monoatomic anion transport"/>
    <property type="evidence" value="ECO:0007669"/>
    <property type="project" value="TreeGrafter"/>
</dbReference>
<comment type="subcellular location">
    <subcellularLocation>
        <location evidence="1">Membrane</location>
        <topology evidence="1">Multi-pass membrane protein</topology>
    </subcellularLocation>
</comment>
<evidence type="ECO:0000256" key="2">
    <source>
        <dbReference type="ARBA" id="ARBA00022448"/>
    </source>
</evidence>
<evidence type="ECO:0000313" key="9">
    <source>
        <dbReference type="EMBL" id="ESO98465.1"/>
    </source>
</evidence>
<dbReference type="InterPro" id="IPR020846">
    <property type="entry name" value="MFS_dom"/>
</dbReference>
<proteinExistence type="predicted"/>
<feature type="transmembrane region" description="Helical" evidence="7">
    <location>
        <begin position="258"/>
        <end position="277"/>
    </location>
</feature>
<feature type="transmembrane region" description="Helical" evidence="7">
    <location>
        <begin position="391"/>
        <end position="410"/>
    </location>
</feature>
<dbReference type="FunFam" id="1.20.1250.20:FF:000423">
    <property type="entry name" value="Putative inorganic phosphate cotransporter-like Protein"/>
    <property type="match status" value="1"/>
</dbReference>
<dbReference type="CTD" id="20234635"/>
<organism evidence="9 10">
    <name type="scientific">Lottia gigantea</name>
    <name type="common">Giant owl limpet</name>
    <dbReference type="NCBI Taxonomy" id="225164"/>
    <lineage>
        <taxon>Eukaryota</taxon>
        <taxon>Metazoa</taxon>
        <taxon>Spiralia</taxon>
        <taxon>Lophotrochozoa</taxon>
        <taxon>Mollusca</taxon>
        <taxon>Gastropoda</taxon>
        <taxon>Patellogastropoda</taxon>
        <taxon>Lottioidea</taxon>
        <taxon>Lottiidae</taxon>
        <taxon>Lottia</taxon>
    </lineage>
</organism>
<gene>
    <name evidence="9" type="ORF">LOTGIDRAFT_142938</name>
</gene>
<dbReference type="PROSITE" id="PS50850">
    <property type="entry name" value="MFS"/>
    <property type="match status" value="1"/>
</dbReference>
<dbReference type="RefSeq" id="XP_009050852.1">
    <property type="nucleotide sequence ID" value="XM_009052604.1"/>
</dbReference>
<dbReference type="OrthoDB" id="2985014at2759"/>
<keyword evidence="5 7" id="KW-1133">Transmembrane helix</keyword>
<feature type="transmembrane region" description="Helical" evidence="7">
    <location>
        <begin position="324"/>
        <end position="341"/>
    </location>
</feature>
<feature type="transmembrane region" description="Helical" evidence="7">
    <location>
        <begin position="161"/>
        <end position="181"/>
    </location>
</feature>
<dbReference type="GeneID" id="20234635"/>
<keyword evidence="3 7" id="KW-0812">Transmembrane</keyword>
<feature type="transmembrane region" description="Helical" evidence="7">
    <location>
        <begin position="353"/>
        <end position="379"/>
    </location>
</feature>
<dbReference type="EMBL" id="KB201258">
    <property type="protein sequence ID" value="ESO98465.1"/>
    <property type="molecule type" value="Genomic_DNA"/>
</dbReference>
<dbReference type="PANTHER" id="PTHR11662:SF399">
    <property type="entry name" value="FI19708P1-RELATED"/>
    <property type="match status" value="1"/>
</dbReference>
<dbReference type="Proteomes" id="UP000030746">
    <property type="component" value="Unassembled WGS sequence"/>
</dbReference>
<dbReference type="SUPFAM" id="SSF103473">
    <property type="entry name" value="MFS general substrate transporter"/>
    <property type="match status" value="1"/>
</dbReference>
<dbReference type="Gene3D" id="1.20.1250.20">
    <property type="entry name" value="MFS general substrate transporter like domains"/>
    <property type="match status" value="2"/>
</dbReference>
<evidence type="ECO:0000256" key="6">
    <source>
        <dbReference type="ARBA" id="ARBA00023136"/>
    </source>
</evidence>
<dbReference type="Pfam" id="PF07690">
    <property type="entry name" value="MFS_1"/>
    <property type="match status" value="1"/>
</dbReference>